<dbReference type="GO" id="GO:0017004">
    <property type="term" value="P:cytochrome complex assembly"/>
    <property type="evidence" value="ECO:0007669"/>
    <property type="project" value="UniProtKB-KW"/>
</dbReference>
<feature type="domain" description="Thioredoxin" evidence="9">
    <location>
        <begin position="533"/>
        <end position="662"/>
    </location>
</feature>
<dbReference type="InterPro" id="IPR028250">
    <property type="entry name" value="DsbDN"/>
</dbReference>
<dbReference type="Pfam" id="PF02683">
    <property type="entry name" value="DsbD_TM"/>
    <property type="match status" value="1"/>
</dbReference>
<feature type="transmembrane region" description="Helical" evidence="7">
    <location>
        <begin position="266"/>
        <end position="290"/>
    </location>
</feature>
<dbReference type="AlphaFoldDB" id="A0A090V4Z5"/>
<feature type="transmembrane region" description="Helical" evidence="7">
    <location>
        <begin position="521"/>
        <end position="539"/>
    </location>
</feature>
<dbReference type="InterPro" id="IPR035671">
    <property type="entry name" value="DsbD_gamma"/>
</dbReference>
<dbReference type="GO" id="GO:0015035">
    <property type="term" value="F:protein-disulfide reductase activity"/>
    <property type="evidence" value="ECO:0007669"/>
    <property type="project" value="TreeGrafter"/>
</dbReference>
<keyword evidence="6 7" id="KW-0472">Membrane</keyword>
<dbReference type="Pfam" id="PF13899">
    <property type="entry name" value="Thioredoxin_7"/>
    <property type="match status" value="1"/>
</dbReference>
<dbReference type="eggNOG" id="COG4233">
    <property type="taxonomic scope" value="Bacteria"/>
</dbReference>
<name>A0A090V4Z5_PSEVU</name>
<keyword evidence="11" id="KW-1185">Reference proteome</keyword>
<keyword evidence="3 7" id="KW-0812">Transmembrane</keyword>
<dbReference type="Pfam" id="PF11412">
    <property type="entry name" value="DsbD_N"/>
    <property type="match status" value="1"/>
</dbReference>
<keyword evidence="2" id="KW-1003">Cell membrane</keyword>
<feature type="signal peptide" evidence="8">
    <location>
        <begin position="1"/>
        <end position="20"/>
    </location>
</feature>
<keyword evidence="4" id="KW-0201">Cytochrome c-type biogenesis</keyword>
<gene>
    <name evidence="10" type="ORF">EV102420_15_00950</name>
</gene>
<dbReference type="eggNOG" id="COG4232">
    <property type="taxonomic scope" value="Bacteria"/>
</dbReference>
<comment type="subcellular location">
    <subcellularLocation>
        <location evidence="1">Cell membrane</location>
        <topology evidence="1">Multi-pass membrane protein</topology>
    </subcellularLocation>
</comment>
<keyword evidence="5 7" id="KW-1133">Transmembrane helix</keyword>
<feature type="chain" id="PRO_5001864957" description="Thioredoxin domain-containing protein" evidence="8">
    <location>
        <begin position="21"/>
        <end position="673"/>
    </location>
</feature>
<evidence type="ECO:0000256" key="4">
    <source>
        <dbReference type="ARBA" id="ARBA00022748"/>
    </source>
</evidence>
<evidence type="ECO:0000256" key="8">
    <source>
        <dbReference type="SAM" id="SignalP"/>
    </source>
</evidence>
<dbReference type="STRING" id="1115515.EV102420_15_00950"/>
<dbReference type="SUPFAM" id="SSF52833">
    <property type="entry name" value="Thioredoxin-like"/>
    <property type="match status" value="1"/>
</dbReference>
<evidence type="ECO:0000256" key="7">
    <source>
        <dbReference type="SAM" id="Phobius"/>
    </source>
</evidence>
<feature type="transmembrane region" description="Helical" evidence="7">
    <location>
        <begin position="310"/>
        <end position="330"/>
    </location>
</feature>
<feature type="transmembrane region" description="Helical" evidence="7">
    <location>
        <begin position="467"/>
        <end position="485"/>
    </location>
</feature>
<comment type="caution">
    <text evidence="10">The sequence shown here is derived from an EMBL/GenBank/DDBJ whole genome shotgun (WGS) entry which is preliminary data.</text>
</comment>
<evidence type="ECO:0000259" key="9">
    <source>
        <dbReference type="PROSITE" id="PS51352"/>
    </source>
</evidence>
<evidence type="ECO:0000256" key="1">
    <source>
        <dbReference type="ARBA" id="ARBA00004651"/>
    </source>
</evidence>
<dbReference type="PANTHER" id="PTHR32234:SF3">
    <property type="entry name" value="SUPPRESSION OF COPPER SENSITIVITY PROTEIN"/>
    <property type="match status" value="1"/>
</dbReference>
<evidence type="ECO:0000256" key="2">
    <source>
        <dbReference type="ARBA" id="ARBA00022475"/>
    </source>
</evidence>
<evidence type="ECO:0000313" key="10">
    <source>
        <dbReference type="EMBL" id="GAL59198.1"/>
    </source>
</evidence>
<evidence type="ECO:0000256" key="6">
    <source>
        <dbReference type="ARBA" id="ARBA00023136"/>
    </source>
</evidence>
<sequence>MKTLLRGLWLLLFSLSAASAAIPGWSLKPENSHAQVHVYNDVPAEGKVRLLLDVIPNEGWKTYWRTPGDGGFRPVIEWDPQVKTQWRWPRPIRFDSAGFSSVGYNQRVVFPLEITTSETQQLHGKLTLSLCSNLCVVNTFPLDIDLSAGASPDFADAWENAMAAVPPESGNMTVSSVTTDGDMLTVKVTSADGWLQPDVFTDNPTGTNLSPPQIEFAGDTLTARFSVSDDEGKPLDASRLQPLSLVVSNGAQSQQLTAGIRVSTTLWQIMAVALAGGLILNLMPCVLPVLGIKLASLMTLAQSSRRETRLRFLATAAGIIFSFLVLAAVITGLRLSGAWIGWGFQFQSPWFIATMVVVTWLFCFSLAGLIELRLPSGLTTRLATAGGNGIGGSFLEGAFATLLATPCTAPFLGTALTFALAAPLHQLWLIFFVLGLGMSLPWLVISMVPGVARWLPRPGPWMGKLRLVLVLLMLGSCLWLMSLLVKEWGARYVLIGGGIMVAFFLYRCAVSMPQHKENLRTLVFGVLFGAGLYAFLAPHPQTEKSSLLNWQPLSQTALNEALEAKKSVLVDITADWCLNCRVNEVLVLHRPEVVAALNRDDIVLLQGNWSKPSAEIEQFLSRYGASGIPFNAIFGPSTPQGHVLPSLLSKDELLSVLAKANSASSPDFIKEKE</sequence>
<feature type="transmembrane region" description="Helical" evidence="7">
    <location>
        <begin position="350"/>
        <end position="372"/>
    </location>
</feature>
<reference evidence="10 11" key="1">
    <citation type="submission" date="2014-09" db="EMBL/GenBank/DDBJ databases">
        <title>Whole genome shotgun sequence of Escherichia vulneris NBRC 102420.</title>
        <authorList>
            <person name="Yoshida Y."/>
            <person name="Hosoyama A."/>
            <person name="Tsuchikane K."/>
            <person name="Ohji S."/>
            <person name="Ichikawa N."/>
            <person name="Kimura A."/>
            <person name="Yamazoe A."/>
            <person name="Ezaki T."/>
            <person name="Fujita N."/>
        </authorList>
    </citation>
    <scope>NUCLEOTIDE SEQUENCE [LARGE SCALE GENOMIC DNA]</scope>
    <source>
        <strain evidence="10 11">NBRC 102420</strain>
    </source>
</reference>
<dbReference type="EMBL" id="BBMZ01000015">
    <property type="protein sequence ID" value="GAL59198.1"/>
    <property type="molecule type" value="Genomic_DNA"/>
</dbReference>
<proteinExistence type="predicted"/>
<feature type="transmembrane region" description="Helical" evidence="7">
    <location>
        <begin position="393"/>
        <end position="421"/>
    </location>
</feature>
<dbReference type="InterPro" id="IPR036249">
    <property type="entry name" value="Thioredoxin-like_sf"/>
</dbReference>
<feature type="transmembrane region" description="Helical" evidence="7">
    <location>
        <begin position="427"/>
        <end position="455"/>
    </location>
</feature>
<dbReference type="OrthoDB" id="9811036at2"/>
<accession>A0A090V4Z5</accession>
<dbReference type="GO" id="GO:0045454">
    <property type="term" value="P:cell redox homeostasis"/>
    <property type="evidence" value="ECO:0007669"/>
    <property type="project" value="TreeGrafter"/>
</dbReference>
<protein>
    <recommendedName>
        <fullName evidence="9">Thioredoxin domain-containing protein</fullName>
    </recommendedName>
</protein>
<evidence type="ECO:0000256" key="3">
    <source>
        <dbReference type="ARBA" id="ARBA00022692"/>
    </source>
</evidence>
<feature type="transmembrane region" description="Helical" evidence="7">
    <location>
        <begin position="491"/>
        <end position="509"/>
    </location>
</feature>
<dbReference type="Gene3D" id="3.40.30.10">
    <property type="entry name" value="Glutaredoxin"/>
    <property type="match status" value="1"/>
</dbReference>
<dbReference type="PANTHER" id="PTHR32234">
    <property type="entry name" value="THIOL:DISULFIDE INTERCHANGE PROTEIN DSBD"/>
    <property type="match status" value="1"/>
</dbReference>
<keyword evidence="8" id="KW-0732">Signal</keyword>
<dbReference type="CDD" id="cd02953">
    <property type="entry name" value="DsbDgamma"/>
    <property type="match status" value="1"/>
</dbReference>
<evidence type="ECO:0000256" key="5">
    <source>
        <dbReference type="ARBA" id="ARBA00022989"/>
    </source>
</evidence>
<dbReference type="GO" id="GO:0005886">
    <property type="term" value="C:plasma membrane"/>
    <property type="evidence" value="ECO:0007669"/>
    <property type="project" value="UniProtKB-SubCell"/>
</dbReference>
<dbReference type="RefSeq" id="WP_042392814.1">
    <property type="nucleotide sequence ID" value="NZ_BBMZ01000015.1"/>
</dbReference>
<evidence type="ECO:0000313" key="11">
    <source>
        <dbReference type="Proteomes" id="UP000029462"/>
    </source>
</evidence>
<dbReference type="InterPro" id="IPR003834">
    <property type="entry name" value="Cyt_c_assmbl_TM_dom"/>
</dbReference>
<dbReference type="PROSITE" id="PS51352">
    <property type="entry name" value="THIOREDOXIN_2"/>
    <property type="match status" value="1"/>
</dbReference>
<organism evidence="10 11">
    <name type="scientific">Pseudescherichia vulneris NBRC 102420</name>
    <dbReference type="NCBI Taxonomy" id="1115515"/>
    <lineage>
        <taxon>Bacteria</taxon>
        <taxon>Pseudomonadati</taxon>
        <taxon>Pseudomonadota</taxon>
        <taxon>Gammaproteobacteria</taxon>
        <taxon>Enterobacterales</taxon>
        <taxon>Enterobacteriaceae</taxon>
        <taxon>Pseudescherichia</taxon>
    </lineage>
</organism>
<dbReference type="InterPro" id="IPR013766">
    <property type="entry name" value="Thioredoxin_domain"/>
</dbReference>
<dbReference type="Proteomes" id="UP000029462">
    <property type="component" value="Unassembled WGS sequence"/>
</dbReference>